<accession>F4X6Y9</accession>
<proteinExistence type="predicted"/>
<evidence type="ECO:0000313" key="2">
    <source>
        <dbReference type="EMBL" id="EGI57751.1"/>
    </source>
</evidence>
<dbReference type="EMBL" id="GL888828">
    <property type="protein sequence ID" value="EGI57751.1"/>
    <property type="molecule type" value="Genomic_DNA"/>
</dbReference>
<sequence length="226" mass="25159">MTEFLGEKTNDRSSLRRGMTGRSLCGSGDRLIDRVTQFLQRRERPHRRLEASSREVDLIEILSLSLGTAVFYFEKKNGPHLCQLLVKSTLTFSIPDISRSSPRDPSLSGYLSTLKHPGRQRHSFQETCARYSGKIPARSSTGWIGHRPTNPSPSAYGEWPGRINRKAGISFRRCGSVVPRLAVAEASPWPQPTSQIIVHVMGHAHRIEPTGNNKVEGGLSKPIYGD</sequence>
<dbReference type="AlphaFoldDB" id="F4X6Y9"/>
<feature type="compositionally biased region" description="Basic and acidic residues" evidence="1">
    <location>
        <begin position="1"/>
        <end position="14"/>
    </location>
</feature>
<dbReference type="InParanoid" id="F4X6Y9"/>
<evidence type="ECO:0000256" key="1">
    <source>
        <dbReference type="SAM" id="MobiDB-lite"/>
    </source>
</evidence>
<reference evidence="2" key="1">
    <citation type="submission" date="2011-02" db="EMBL/GenBank/DDBJ databases">
        <title>The genome of the leaf-cutting ant Acromyrmex echinatior suggests key adaptations to social evolution and fungus farming.</title>
        <authorList>
            <person name="Nygaard S."/>
            <person name="Zhang G."/>
        </authorList>
    </citation>
    <scope>NUCLEOTIDE SEQUENCE</scope>
</reference>
<feature type="region of interest" description="Disordered" evidence="1">
    <location>
        <begin position="1"/>
        <end position="20"/>
    </location>
</feature>
<protein>
    <submittedName>
        <fullName evidence="2">Uncharacterized protein</fullName>
    </submittedName>
</protein>
<dbReference type="Proteomes" id="UP000007755">
    <property type="component" value="Unassembled WGS sequence"/>
</dbReference>
<gene>
    <name evidence="2" type="ORF">G5I_14279</name>
</gene>
<evidence type="ECO:0000313" key="3">
    <source>
        <dbReference type="Proteomes" id="UP000007755"/>
    </source>
</evidence>
<name>F4X6Y9_ACREC</name>
<keyword evidence="3" id="KW-1185">Reference proteome</keyword>
<organism evidence="3">
    <name type="scientific">Acromyrmex echinatior</name>
    <name type="common">Panamanian leafcutter ant</name>
    <name type="synonym">Acromyrmex octospinosus echinatior</name>
    <dbReference type="NCBI Taxonomy" id="103372"/>
    <lineage>
        <taxon>Eukaryota</taxon>
        <taxon>Metazoa</taxon>
        <taxon>Ecdysozoa</taxon>
        <taxon>Arthropoda</taxon>
        <taxon>Hexapoda</taxon>
        <taxon>Insecta</taxon>
        <taxon>Pterygota</taxon>
        <taxon>Neoptera</taxon>
        <taxon>Endopterygota</taxon>
        <taxon>Hymenoptera</taxon>
        <taxon>Apocrita</taxon>
        <taxon>Aculeata</taxon>
        <taxon>Formicoidea</taxon>
        <taxon>Formicidae</taxon>
        <taxon>Myrmicinae</taxon>
        <taxon>Acromyrmex</taxon>
    </lineage>
</organism>